<dbReference type="PANTHER" id="PTHR47307:SF1">
    <property type="entry name" value="GLUTATHIONE-REGULATED POTASSIUM-EFFLUX SYSTEM ANCILLARY PROTEIN KEFG"/>
    <property type="match status" value="1"/>
</dbReference>
<dbReference type="Proteomes" id="UP000274511">
    <property type="component" value="Unassembled WGS sequence"/>
</dbReference>
<dbReference type="GO" id="GO:0003955">
    <property type="term" value="F:NAD(P)H dehydrogenase (quinone) activity"/>
    <property type="evidence" value="ECO:0007669"/>
    <property type="project" value="TreeGrafter"/>
</dbReference>
<sequence length="179" mass="19739">MSNPLVIVAHPTLSTSRVNIAWIAALRQAPSNAMHDLCDHYPDETINVQVEQHRQSSHERTVLPFPFHGDNCPPLLKHSPNVVLEHGRAFSHSADALKGKQPGIAVSTRSTPEGYRKNGRNGRTMEELPRPFEDPALRVNMRYLPGCFLYSASDIDDPPLAGNAPAYCAPVQQGERASQ</sequence>
<protein>
    <submittedName>
        <fullName evidence="4">General stress protein</fullName>
    </submittedName>
</protein>
<keyword evidence="1" id="KW-0560">Oxidoreductase</keyword>
<organism evidence="4 5">
    <name type="scientific">Lonsdalea populi</name>
    <dbReference type="NCBI Taxonomy" id="1172565"/>
    <lineage>
        <taxon>Bacteria</taxon>
        <taxon>Pseudomonadati</taxon>
        <taxon>Pseudomonadota</taxon>
        <taxon>Gammaproteobacteria</taxon>
        <taxon>Enterobacterales</taxon>
        <taxon>Pectobacteriaceae</taxon>
        <taxon>Lonsdalea</taxon>
    </lineage>
</organism>
<dbReference type="PANTHER" id="PTHR47307">
    <property type="entry name" value="GLUTATHIONE-REGULATED POTASSIUM-EFFLUX SYSTEM ANCILLARY PROTEIN KEFG"/>
    <property type="match status" value="1"/>
</dbReference>
<dbReference type="RefSeq" id="WP_112104031.1">
    <property type="nucleotide sequence ID" value="NZ_LUSU01000007.1"/>
</dbReference>
<evidence type="ECO:0000256" key="1">
    <source>
        <dbReference type="ARBA" id="ARBA00023002"/>
    </source>
</evidence>
<name>A0A3N0UJC4_9GAMM</name>
<evidence type="ECO:0000259" key="3">
    <source>
        <dbReference type="Pfam" id="PF02525"/>
    </source>
</evidence>
<dbReference type="InterPro" id="IPR046980">
    <property type="entry name" value="KefG/KefF"/>
</dbReference>
<dbReference type="Gene3D" id="3.40.50.360">
    <property type="match status" value="1"/>
</dbReference>
<dbReference type="EMBL" id="RJUJ01000007">
    <property type="protein sequence ID" value="ROH80650.1"/>
    <property type="molecule type" value="Genomic_DNA"/>
</dbReference>
<feature type="domain" description="Flavodoxin-like fold" evidence="3">
    <location>
        <begin position="5"/>
        <end position="157"/>
    </location>
</feature>
<dbReference type="OrthoDB" id="9798454at2"/>
<accession>A0A3N0UJC4</accession>
<dbReference type="SUPFAM" id="SSF52218">
    <property type="entry name" value="Flavoproteins"/>
    <property type="match status" value="1"/>
</dbReference>
<proteinExistence type="predicted"/>
<feature type="region of interest" description="Disordered" evidence="2">
    <location>
        <begin position="95"/>
        <end position="128"/>
    </location>
</feature>
<dbReference type="GO" id="GO:0010181">
    <property type="term" value="F:FMN binding"/>
    <property type="evidence" value="ECO:0007669"/>
    <property type="project" value="TreeGrafter"/>
</dbReference>
<dbReference type="InterPro" id="IPR029039">
    <property type="entry name" value="Flavoprotein-like_sf"/>
</dbReference>
<evidence type="ECO:0000256" key="2">
    <source>
        <dbReference type="SAM" id="MobiDB-lite"/>
    </source>
</evidence>
<dbReference type="AlphaFoldDB" id="A0A3N0UJC4"/>
<gene>
    <name evidence="4" type="ORF">EC392_08885</name>
</gene>
<dbReference type="GO" id="GO:0009055">
    <property type="term" value="F:electron transfer activity"/>
    <property type="evidence" value="ECO:0007669"/>
    <property type="project" value="TreeGrafter"/>
</dbReference>
<dbReference type="InterPro" id="IPR003680">
    <property type="entry name" value="Flavodoxin_fold"/>
</dbReference>
<evidence type="ECO:0000313" key="5">
    <source>
        <dbReference type="Proteomes" id="UP000274511"/>
    </source>
</evidence>
<evidence type="ECO:0000313" key="4">
    <source>
        <dbReference type="EMBL" id="ROH80650.1"/>
    </source>
</evidence>
<dbReference type="Pfam" id="PF02525">
    <property type="entry name" value="Flavodoxin_2"/>
    <property type="match status" value="1"/>
</dbReference>
<reference evidence="4 5" key="1">
    <citation type="submission" date="2018-10" db="EMBL/GenBank/DDBJ databases">
        <title>New species genome.</title>
        <authorList>
            <person name="Li Y."/>
        </authorList>
    </citation>
    <scope>NUCLEOTIDE SEQUENCE [LARGE SCALE GENOMIC DNA]</scope>
    <source>
        <strain evidence="4 5">L6_4B</strain>
    </source>
</reference>
<comment type="caution">
    <text evidence="4">The sequence shown here is derived from an EMBL/GenBank/DDBJ whole genome shotgun (WGS) entry which is preliminary data.</text>
</comment>